<dbReference type="FunFam" id="2.130.10.10:FF:000306">
    <property type="entry name" value="3-carboxymuconate cyclase"/>
    <property type="match status" value="1"/>
</dbReference>
<keyword evidence="3" id="KW-1185">Reference proteome</keyword>
<organism evidence="2 3">
    <name type="scientific">Metabacillus indicus</name>
    <name type="common">Bacillus indicus</name>
    <dbReference type="NCBI Taxonomy" id="246786"/>
    <lineage>
        <taxon>Bacteria</taxon>
        <taxon>Bacillati</taxon>
        <taxon>Bacillota</taxon>
        <taxon>Bacilli</taxon>
        <taxon>Bacillales</taxon>
        <taxon>Bacillaceae</taxon>
        <taxon>Metabacillus</taxon>
    </lineage>
</organism>
<comment type="similarity">
    <text evidence="1">Belongs to the cycloisomerase 2 family.</text>
</comment>
<dbReference type="Proteomes" id="UP000028549">
    <property type="component" value="Unassembled WGS sequence"/>
</dbReference>
<evidence type="ECO:0000313" key="2">
    <source>
        <dbReference type="EMBL" id="KEZ53748.1"/>
    </source>
</evidence>
<dbReference type="EMBL" id="JNVC02000001">
    <property type="protein sequence ID" value="KEZ53748.1"/>
    <property type="molecule type" value="Genomic_DNA"/>
</dbReference>
<dbReference type="Gene3D" id="2.130.10.10">
    <property type="entry name" value="YVTN repeat-like/Quinoprotein amine dehydrogenase"/>
    <property type="match status" value="1"/>
</dbReference>
<name>A0A084H2D6_METID</name>
<evidence type="ECO:0008006" key="4">
    <source>
        <dbReference type="Google" id="ProtNLM"/>
    </source>
</evidence>
<dbReference type="PANTHER" id="PTHR30344:SF1">
    <property type="entry name" value="6-PHOSPHOGLUCONOLACTONASE"/>
    <property type="match status" value="1"/>
</dbReference>
<evidence type="ECO:0000313" key="3">
    <source>
        <dbReference type="Proteomes" id="UP000028549"/>
    </source>
</evidence>
<dbReference type="InterPro" id="IPR011048">
    <property type="entry name" value="Haem_d1_sf"/>
</dbReference>
<dbReference type="RefSeq" id="WP_029282063.1">
    <property type="nucleotide sequence ID" value="NZ_JNVC02000001.1"/>
</dbReference>
<evidence type="ECO:0000256" key="1">
    <source>
        <dbReference type="ARBA" id="ARBA00005564"/>
    </source>
</evidence>
<reference evidence="2 3" key="1">
    <citation type="journal article" date="2005" name="Int. J. Syst. Evol. Microbiol.">
        <title>Bacillus cibi sp. nov., isolated from jeotgal, a traditional Korean fermented seafood.</title>
        <authorList>
            <person name="Yoon J.H."/>
            <person name="Lee C.H."/>
            <person name="Oh T.K."/>
        </authorList>
    </citation>
    <scope>NUCLEOTIDE SEQUENCE [LARGE SCALE GENOMIC DNA]</scope>
    <source>
        <strain evidence="2 3">DSM 16189</strain>
    </source>
</reference>
<dbReference type="STRING" id="246786.GS18_0201940"/>
<dbReference type="OrthoDB" id="9790815at2"/>
<dbReference type="InterPro" id="IPR015943">
    <property type="entry name" value="WD40/YVTN_repeat-like_dom_sf"/>
</dbReference>
<comment type="caution">
    <text evidence="2">The sequence shown here is derived from an EMBL/GenBank/DDBJ whole genome shotgun (WGS) entry which is preliminary data.</text>
</comment>
<protein>
    <recommendedName>
        <fullName evidence="4">6-phosphogluconolactonase</fullName>
    </recommendedName>
</protein>
<dbReference type="SUPFAM" id="SSF51004">
    <property type="entry name" value="C-terminal (heme d1) domain of cytochrome cd1-nitrite reductase"/>
    <property type="match status" value="1"/>
</dbReference>
<dbReference type="InterPro" id="IPR050282">
    <property type="entry name" value="Cycloisomerase_2"/>
</dbReference>
<dbReference type="AlphaFoldDB" id="A0A084H2D6"/>
<dbReference type="Pfam" id="PF10282">
    <property type="entry name" value="Lactonase"/>
    <property type="match status" value="1"/>
</dbReference>
<dbReference type="GO" id="GO:0017057">
    <property type="term" value="F:6-phosphogluconolactonase activity"/>
    <property type="evidence" value="ECO:0007669"/>
    <property type="project" value="TreeGrafter"/>
</dbReference>
<dbReference type="InterPro" id="IPR019405">
    <property type="entry name" value="Lactonase_7-beta_prop"/>
</dbReference>
<gene>
    <name evidence="2" type="ORF">GS18_0201940</name>
</gene>
<accession>A0A084H2D6</accession>
<proteinExistence type="inferred from homology"/>
<sequence>MKYSGYIGTYTKGDSKGIYSFTLDTDAKKLSEPVVAAEIGSPTYLNLSKDNRFVYAIGKDGEAGGLVAYSRNEKTGELTELNRQLREGASPCHVSVDSSNQFVVSANYHNGTIESHEMDVISGTLSSALSIRKHEGSGPNEERQDAPHAHYAGFTPDEKYVAAIDLGTDKLYTYELNDGELYEVFSLHLKRGSGPRHLTFHPNGKIAYLLTELSNEVVVLDYKEDGSFTELQYISTLPEDFTENSQGSAIHISSDGQFVYAGNRGHDSIAVFKTDSDTGKLTFVERTSTEGNWPRDFALDPTENFLIASNQESSSLILFERNRETGKLSLLQSGVHVPYPVCVKFLNQ</sequence>
<dbReference type="GO" id="GO:0005829">
    <property type="term" value="C:cytosol"/>
    <property type="evidence" value="ECO:0007669"/>
    <property type="project" value="TreeGrafter"/>
</dbReference>
<dbReference type="PANTHER" id="PTHR30344">
    <property type="entry name" value="6-PHOSPHOGLUCONOLACTONASE-RELATED"/>
    <property type="match status" value="1"/>
</dbReference>